<evidence type="ECO:0000256" key="1">
    <source>
        <dbReference type="SAM" id="MobiDB-lite"/>
    </source>
</evidence>
<evidence type="ECO:0008006" key="6">
    <source>
        <dbReference type="Google" id="ProtNLM"/>
    </source>
</evidence>
<dbReference type="OrthoDB" id="118550at2759"/>
<dbReference type="InterPro" id="IPR057523">
    <property type="entry name" value="HTH_74"/>
</dbReference>
<dbReference type="InterPro" id="IPR053090">
    <property type="entry name" value="Centromere_KNL-2_homolog"/>
</dbReference>
<feature type="compositionally biased region" description="Polar residues" evidence="1">
    <location>
        <begin position="417"/>
        <end position="433"/>
    </location>
</feature>
<proteinExistence type="predicted"/>
<protein>
    <recommendedName>
        <fullName evidence="6">SANTA domain-containing protein</fullName>
    </recommendedName>
</protein>
<reference evidence="5" key="1">
    <citation type="journal article" date="2023" name="Proc. Natl. Acad. Sci. U.S.A.">
        <title>Genomic and structural basis for evolution of tropane alkaloid biosynthesis.</title>
        <authorList>
            <person name="Wanga Y.-J."/>
            <person name="Taina T."/>
            <person name="Yua J.-Y."/>
            <person name="Lia J."/>
            <person name="Xua B."/>
            <person name="Chenc J."/>
            <person name="D'Auriad J.C."/>
            <person name="Huanga J.-P."/>
            <person name="Huanga S.-X."/>
        </authorList>
    </citation>
    <scope>NUCLEOTIDE SEQUENCE [LARGE SCALE GENOMIC DNA]</scope>
    <source>
        <strain evidence="5">cv. KIB-2019</strain>
    </source>
</reference>
<dbReference type="AlphaFoldDB" id="A0A9Q1RKN8"/>
<comment type="caution">
    <text evidence="4">The sequence shown here is derived from an EMBL/GenBank/DDBJ whole genome shotgun (WGS) entry which is preliminary data.</text>
</comment>
<evidence type="ECO:0000313" key="4">
    <source>
        <dbReference type="EMBL" id="KAJ8565070.1"/>
    </source>
</evidence>
<dbReference type="PANTHER" id="PTHR35311:SF1">
    <property type="entry name" value="PROTEIN EMBRYO DEFECTIVE 1674"/>
    <property type="match status" value="1"/>
</dbReference>
<feature type="region of interest" description="Disordered" evidence="1">
    <location>
        <begin position="49"/>
        <end position="75"/>
    </location>
</feature>
<evidence type="ECO:0000259" key="2">
    <source>
        <dbReference type="Pfam" id="PF09133"/>
    </source>
</evidence>
<feature type="region of interest" description="Disordered" evidence="1">
    <location>
        <begin position="488"/>
        <end position="516"/>
    </location>
</feature>
<name>A0A9Q1RKN8_9SOLA</name>
<feature type="compositionally biased region" description="Polar residues" evidence="1">
    <location>
        <begin position="492"/>
        <end position="506"/>
    </location>
</feature>
<feature type="compositionally biased region" description="Low complexity" evidence="1">
    <location>
        <begin position="49"/>
        <end position="63"/>
    </location>
</feature>
<feature type="domain" description="HTH three-helical bundle" evidence="3">
    <location>
        <begin position="172"/>
        <end position="213"/>
    </location>
</feature>
<dbReference type="Proteomes" id="UP001152561">
    <property type="component" value="Unassembled WGS sequence"/>
</dbReference>
<dbReference type="InterPro" id="IPR015216">
    <property type="entry name" value="SANTA"/>
</dbReference>
<organism evidence="4 5">
    <name type="scientific">Anisodus acutangulus</name>
    <dbReference type="NCBI Taxonomy" id="402998"/>
    <lineage>
        <taxon>Eukaryota</taxon>
        <taxon>Viridiplantae</taxon>
        <taxon>Streptophyta</taxon>
        <taxon>Embryophyta</taxon>
        <taxon>Tracheophyta</taxon>
        <taxon>Spermatophyta</taxon>
        <taxon>Magnoliopsida</taxon>
        <taxon>eudicotyledons</taxon>
        <taxon>Gunneridae</taxon>
        <taxon>Pentapetalae</taxon>
        <taxon>asterids</taxon>
        <taxon>lamiids</taxon>
        <taxon>Solanales</taxon>
        <taxon>Solanaceae</taxon>
        <taxon>Solanoideae</taxon>
        <taxon>Hyoscyameae</taxon>
        <taxon>Anisodus</taxon>
    </lineage>
</organism>
<gene>
    <name evidence="4" type="ORF">K7X08_001530</name>
</gene>
<dbReference type="Pfam" id="PF09133">
    <property type="entry name" value="SANTA"/>
    <property type="match status" value="1"/>
</dbReference>
<feature type="domain" description="SANTA" evidence="2">
    <location>
        <begin position="236"/>
        <end position="327"/>
    </location>
</feature>
<sequence>MEQESFPNEYELHVASALLILSTTLPPSPKMKSIPEISQIAALSYTTPVSDSKTKSTDSSTVTSDDDDDASFTEAKSHARRMKMIRMIRVINKLKAVRRRRSKSLCISNCLKISSGKPKTATSLTASCTSASSCVSIDYYALDVISSREAANRGVLKERVDCVPRKMKVFCSPHMWRRAEAILKVLSSHGCASEVRIRQLLGDSPDTSKALRILLRLEEVKRTGAGGRTDPYVYVVHLYDWWLIKVETGDGSKLLGVGGLTAKERQDERVFHSAAIAKRHDTVTFVTVDGITILVSGFINRCRTLQNGFSAEVCNQFLLGFPYNWEESAALSFGESTNEDAAFGISDFSESVDGSADRASSSFSMSIDHLPANVLRDLLLSSDPEGRKLRKSIFSEIRQRYGTNVFNVGEASCLNQKSGNQVTTQSPSSNENPSQKKKAKTSRKQEDSCIPDAKSGKEDFQEATPKGMTGKSVLGRILHKSGGYASFDGESSCLSQKSGDQVTSRGPSLDETAHPKKKTAANLWKEDDNHVLQKCNDERGAVIDKNSLSSSPSLTRGKASLYKKTKVDQKQEEKKKVHKVESGQGDIGVVNHAISSSNGPLTRSRAQKQGYFDIANAVFCTLSK</sequence>
<keyword evidence="5" id="KW-1185">Reference proteome</keyword>
<dbReference type="PANTHER" id="PTHR35311">
    <property type="entry name" value="KINETOCHORE-ASSOCIATED PROTEIN KNL-2 HOMOLOG"/>
    <property type="match status" value="1"/>
</dbReference>
<evidence type="ECO:0000259" key="3">
    <source>
        <dbReference type="Pfam" id="PF25370"/>
    </source>
</evidence>
<dbReference type="EMBL" id="JAJAGQ010000004">
    <property type="protein sequence ID" value="KAJ8565070.1"/>
    <property type="molecule type" value="Genomic_DNA"/>
</dbReference>
<accession>A0A9Q1RKN8</accession>
<feature type="region of interest" description="Disordered" evidence="1">
    <location>
        <begin position="417"/>
        <end position="468"/>
    </location>
</feature>
<evidence type="ECO:0000313" key="5">
    <source>
        <dbReference type="Proteomes" id="UP001152561"/>
    </source>
</evidence>
<dbReference type="Pfam" id="PF25370">
    <property type="entry name" value="HTH_74"/>
    <property type="match status" value="1"/>
</dbReference>